<feature type="coiled-coil region" evidence="6">
    <location>
        <begin position="988"/>
        <end position="1015"/>
    </location>
</feature>
<sequence>MHLKQIKLAGFKSFVDPMQIHLQGQLVAVVGPNGCGKSNIMDAVRWVLGESSAKQLRGESMQDVIFNGSNTRKPLSRASVELVFDNTLQRVTGPWSPYTEISIKRTLLRDGTSSYYINQQAVRRRDITDLFLGTGVGARGYAVIEQGMISRIIDARPEELRGYLEEAAGISKYRERRKETTSRLHDSNENLLRLNDIRHELHQQIERLEKQAEAAKAYRQIQTEIHQTERLYSLSMYQQLRAKIQQNKAMLASLLMQKTKLDSELTRLDGILLQGKQQEFELNQAQHEQQSELFRINNALSLLEQEKQLSQQLLTQLQERLTQAETQIANLNQKLQQWKEEKEAVLQQIHDEKQTLQDEEMSYAAVQLQLSALTQALQQLSEEKQALTMALNQRQSTLAANNNQLQRLKNKQETLASQLLKVNEVLEKQPPANDEMLVLSQQRNHNQDEIRLVDIALEDIHANLANLEREKQQAQTNYLEAKHQLSTLQAKKESLDSLKQMVAGGSQIHGWWSDNYPDAPALWSVLAVEEGYSTAVNAVLNDWLYARPLLSNWKIPDQIPPGLTKWVRELDADIVSEVETNIPFPIMPLASVIRCEHLLFHPFVSAMVRDVFLAALQDAQIGYAQLPPHVRLVTKEGWIFSSTTIQYFPEQAETKLIDYPRLISALEKEMPILQAQVDQHHLDLQALDARIQSARESEQSFRTKRRDIQAKIIKLDGQIERMTAEEKKAEFAKQQMLHEKIELTSSIEWTLQEIAQLNIEAGAFEHLDAERTLVQQATEKYQQLLAQVEALKKTDRQQQQDVMQRKGQIDRLTMRLAHIEERLVESSQSLELLADTKIELLEEKLSVEGSDNRTKVEETLAEQGNAESGLAVIRQSIVVLHESLLLAEKDKAVFVEQLKPIDAQIKQIEIQLTADEQRVAELTAQNEVEVSQLNEEALQLVGSLSAEQLAAKLPKLQRSLLQLGAVNLAALDELADTIARQGYLDAQVNDINQAIDTLEAAIRKIDRETRALLKETFEQVNQSLSALFPLLFGGGVARLSFSGDEILDAGILFTAQPPGKKNSSIQLLSGGEKALTALALVFALFQLNPAPFCLLDEVDAPLDDANTGRFAEMVKHMSKATQFLFISHNRITMEMANQLVGVTMQEQGVSRIVTVDMEKALTFSEEGA</sequence>
<accession>A0ABS8D3I1</accession>
<comment type="domain">
    <text evidence="6">Contains large globular domains required for ATP hydrolysis at each terminus and a third globular domain forming a flexible hinge near the middle of the molecule. These domains are separated by coiled-coil structures.</text>
</comment>
<dbReference type="SUPFAM" id="SSF52540">
    <property type="entry name" value="P-loop containing nucleoside triphosphate hydrolases"/>
    <property type="match status" value="1"/>
</dbReference>
<dbReference type="HAMAP" id="MF_01894">
    <property type="entry name" value="Smc_prok"/>
    <property type="match status" value="1"/>
</dbReference>
<dbReference type="InterPro" id="IPR027417">
    <property type="entry name" value="P-loop_NTPase"/>
</dbReference>
<feature type="coiled-coil region" evidence="6">
    <location>
        <begin position="767"/>
        <end position="801"/>
    </location>
</feature>
<dbReference type="InterPro" id="IPR011890">
    <property type="entry name" value="SMC_prok"/>
</dbReference>
<reference evidence="8" key="1">
    <citation type="submission" date="2021-10" db="EMBL/GenBank/DDBJ databases">
        <title>The complete genome sequence of Leeia sp. TBRC 13508.</title>
        <authorList>
            <person name="Charoenyingcharoen P."/>
            <person name="Yukphan P."/>
        </authorList>
    </citation>
    <scope>NUCLEOTIDE SEQUENCE</scope>
    <source>
        <strain evidence="8">TBRC 13508</strain>
    </source>
</reference>
<dbReference type="PANTHER" id="PTHR43977">
    <property type="entry name" value="STRUCTURAL MAINTENANCE OF CHROMOSOMES PROTEIN 3"/>
    <property type="match status" value="1"/>
</dbReference>
<evidence type="ECO:0000256" key="6">
    <source>
        <dbReference type="HAMAP-Rule" id="MF_01894"/>
    </source>
</evidence>
<protein>
    <recommendedName>
        <fullName evidence="6">Chromosome partition protein Smc</fullName>
    </recommendedName>
</protein>
<keyword evidence="5 6" id="KW-0238">DNA-binding</keyword>
<comment type="similarity">
    <text evidence="6">Belongs to the SMC family.</text>
</comment>
<evidence type="ECO:0000313" key="9">
    <source>
        <dbReference type="Proteomes" id="UP001165395"/>
    </source>
</evidence>
<keyword evidence="9" id="KW-1185">Reference proteome</keyword>
<feature type="domain" description="RecF/RecN/SMC N-terminal" evidence="7">
    <location>
        <begin position="2"/>
        <end position="1150"/>
    </location>
</feature>
<comment type="subunit">
    <text evidence="6">Homodimer.</text>
</comment>
<dbReference type="Pfam" id="PF02463">
    <property type="entry name" value="SMC_N"/>
    <property type="match status" value="1"/>
</dbReference>
<dbReference type="PIRSF" id="PIRSF005719">
    <property type="entry name" value="SMC"/>
    <property type="match status" value="1"/>
</dbReference>
<evidence type="ECO:0000256" key="4">
    <source>
        <dbReference type="ARBA" id="ARBA00023054"/>
    </source>
</evidence>
<proteinExistence type="inferred from homology"/>
<name>A0ABS8D3I1_9NEIS</name>
<dbReference type="Gene3D" id="3.40.50.300">
    <property type="entry name" value="P-loop containing nucleotide triphosphate hydrolases"/>
    <property type="match status" value="2"/>
</dbReference>
<feature type="coiled-coil region" evidence="6">
    <location>
        <begin position="705"/>
        <end position="735"/>
    </location>
</feature>
<dbReference type="EMBL" id="JAJBZT010000001">
    <property type="protein sequence ID" value="MCB6182223.1"/>
    <property type="molecule type" value="Genomic_DNA"/>
</dbReference>
<evidence type="ECO:0000259" key="7">
    <source>
        <dbReference type="Pfam" id="PF02463"/>
    </source>
</evidence>
<keyword evidence="3 6" id="KW-0067">ATP-binding</keyword>
<evidence type="ECO:0000256" key="2">
    <source>
        <dbReference type="ARBA" id="ARBA00022741"/>
    </source>
</evidence>
<dbReference type="InterPro" id="IPR024704">
    <property type="entry name" value="SMC"/>
</dbReference>
<evidence type="ECO:0000256" key="5">
    <source>
        <dbReference type="ARBA" id="ARBA00023125"/>
    </source>
</evidence>
<keyword evidence="1 6" id="KW-0963">Cytoplasm</keyword>
<evidence type="ECO:0000256" key="3">
    <source>
        <dbReference type="ARBA" id="ARBA00022840"/>
    </source>
</evidence>
<comment type="subcellular location">
    <subcellularLocation>
        <location evidence="6">Cytoplasm</location>
    </subcellularLocation>
</comment>
<organism evidence="8 9">
    <name type="scientific">Leeia speluncae</name>
    <dbReference type="NCBI Taxonomy" id="2884804"/>
    <lineage>
        <taxon>Bacteria</taxon>
        <taxon>Pseudomonadati</taxon>
        <taxon>Pseudomonadota</taxon>
        <taxon>Betaproteobacteria</taxon>
        <taxon>Neisseriales</taxon>
        <taxon>Leeiaceae</taxon>
        <taxon>Leeia</taxon>
    </lineage>
</organism>
<keyword evidence="2 6" id="KW-0547">Nucleotide-binding</keyword>
<dbReference type="Proteomes" id="UP001165395">
    <property type="component" value="Unassembled WGS sequence"/>
</dbReference>
<dbReference type="InterPro" id="IPR003395">
    <property type="entry name" value="RecF/RecN/SMC_N"/>
</dbReference>
<evidence type="ECO:0000256" key="1">
    <source>
        <dbReference type="ARBA" id="ARBA00022490"/>
    </source>
</evidence>
<feature type="coiled-coil region" evidence="6">
    <location>
        <begin position="300"/>
        <end position="418"/>
    </location>
</feature>
<dbReference type="RefSeq" id="WP_227177753.1">
    <property type="nucleotide sequence ID" value="NZ_JAJBZT010000001.1"/>
</dbReference>
<gene>
    <name evidence="6 8" type="primary">smc</name>
    <name evidence="8" type="ORF">LIN78_01460</name>
</gene>
<evidence type="ECO:0000313" key="8">
    <source>
        <dbReference type="EMBL" id="MCB6182223.1"/>
    </source>
</evidence>
<keyword evidence="4 6" id="KW-0175">Coiled coil</keyword>
<dbReference type="NCBIfam" id="TIGR02168">
    <property type="entry name" value="SMC_prok_B"/>
    <property type="match status" value="1"/>
</dbReference>
<comment type="function">
    <text evidence="6">Required for chromosome condensation and partitioning.</text>
</comment>
<feature type="coiled-coil region" evidence="6">
    <location>
        <begin position="170"/>
        <end position="257"/>
    </location>
</feature>
<comment type="caution">
    <text evidence="8">The sequence shown here is derived from an EMBL/GenBank/DDBJ whole genome shotgun (WGS) entry which is preliminary data.</text>
</comment>
<feature type="binding site" evidence="6">
    <location>
        <begin position="32"/>
        <end position="39"/>
    </location>
    <ligand>
        <name>ATP</name>
        <dbReference type="ChEBI" id="CHEBI:30616"/>
    </ligand>
</feature>
<dbReference type="CDD" id="cd03278">
    <property type="entry name" value="ABC_SMC_barmotin"/>
    <property type="match status" value="2"/>
</dbReference>
<feature type="coiled-coil region" evidence="6">
    <location>
        <begin position="450"/>
        <end position="491"/>
    </location>
</feature>